<accession>A0A2V3DXC4</accession>
<dbReference type="FunFam" id="3.40.50.720:FF:000084">
    <property type="entry name" value="Short-chain dehydrogenase reductase"/>
    <property type="match status" value="1"/>
</dbReference>
<dbReference type="Gene3D" id="3.40.50.720">
    <property type="entry name" value="NAD(P)-binding Rossmann-like Domain"/>
    <property type="match status" value="1"/>
</dbReference>
<dbReference type="Proteomes" id="UP000246303">
    <property type="component" value="Unassembled WGS sequence"/>
</dbReference>
<sequence length="273" mass="28252">MKENALLVPDIREEFAGKIAVVTGGGSGIGRAIAARYAAAGGKVIVIGRREEPLQETVRLITDAGGSADYISCDVRDAQGMADAINSVVEREGRIDALVNNAAGNFIVPGEDLSPNGWKAVIDIVLNGTFYATHAAAQHMLAAGSGSILNVIASYAWHGHPGTVHSAAAKGGIVAMTRTLAVEWAARGVRVNCIAPGPTETEGAGAALWGTESAREKVLSGVPAGRFASPAEIAESANYLLSPRADYVTGEVMVVDGGQWLGKSVYTDERVKA</sequence>
<evidence type="ECO:0000313" key="3">
    <source>
        <dbReference type="EMBL" id="PXA69222.1"/>
    </source>
</evidence>
<keyword evidence="2" id="KW-0560">Oxidoreductase</keyword>
<dbReference type="CDD" id="cd05369">
    <property type="entry name" value="TER_DECR_SDR_a"/>
    <property type="match status" value="1"/>
</dbReference>
<gene>
    <name evidence="3" type="ORF">CVS29_01240</name>
</gene>
<dbReference type="GO" id="GO:0009062">
    <property type="term" value="P:fatty acid catabolic process"/>
    <property type="evidence" value="ECO:0007669"/>
    <property type="project" value="InterPro"/>
</dbReference>
<dbReference type="SUPFAM" id="SSF51735">
    <property type="entry name" value="NAD(P)-binding Rossmann-fold domains"/>
    <property type="match status" value="1"/>
</dbReference>
<comment type="caution">
    <text evidence="3">The sequence shown here is derived from an EMBL/GenBank/DDBJ whole genome shotgun (WGS) entry which is preliminary data.</text>
</comment>
<dbReference type="PANTHER" id="PTHR43296:SF2">
    <property type="entry name" value="PEROXISOMAL 2,4-DIENOYL-COA REDUCTASE [(3E)-ENOYL-COA-PRODUCING]"/>
    <property type="match status" value="1"/>
</dbReference>
<dbReference type="EMBL" id="QHLZ01000001">
    <property type="protein sequence ID" value="PXA69222.1"/>
    <property type="molecule type" value="Genomic_DNA"/>
</dbReference>
<dbReference type="PRINTS" id="PR00080">
    <property type="entry name" value="SDRFAMILY"/>
</dbReference>
<reference evidence="3 4" key="1">
    <citation type="submission" date="2018-05" db="EMBL/GenBank/DDBJ databases">
        <title>Genetic diversity of glacier-inhabiting Cryobacterium bacteria in China and description of Cryobacterium mengkeensis sp. nov. and Arthrobacter glacialis sp. nov.</title>
        <authorList>
            <person name="Liu Q."/>
            <person name="Xin Y.-H."/>
        </authorList>
    </citation>
    <scope>NUCLEOTIDE SEQUENCE [LARGE SCALE GENOMIC DNA]</scope>
    <source>
        <strain evidence="3 4">GP3</strain>
    </source>
</reference>
<dbReference type="PANTHER" id="PTHR43296">
    <property type="entry name" value="PEROXISOMAL 2,4-DIENOYL-COA REDUCTASE"/>
    <property type="match status" value="1"/>
</dbReference>
<name>A0A2V3DXC4_9MICC</name>
<proteinExistence type="predicted"/>
<keyword evidence="4" id="KW-1185">Reference proteome</keyword>
<keyword evidence="1" id="KW-0521">NADP</keyword>
<dbReference type="OrthoDB" id="517007at2"/>
<dbReference type="PRINTS" id="PR00081">
    <property type="entry name" value="GDHRDH"/>
</dbReference>
<evidence type="ECO:0000313" key="4">
    <source>
        <dbReference type="Proteomes" id="UP000246303"/>
    </source>
</evidence>
<protein>
    <submittedName>
        <fullName evidence="3">2,4-dienoyl-CoA reductase</fullName>
    </submittedName>
</protein>
<dbReference type="RefSeq" id="WP_110104509.1">
    <property type="nucleotide sequence ID" value="NZ_JACBZZ010000001.1"/>
</dbReference>
<dbReference type="InterPro" id="IPR002347">
    <property type="entry name" value="SDR_fam"/>
</dbReference>
<organism evidence="3 4">
    <name type="scientific">Arthrobacter psychrochitiniphilus</name>
    <dbReference type="NCBI Taxonomy" id="291045"/>
    <lineage>
        <taxon>Bacteria</taxon>
        <taxon>Bacillati</taxon>
        <taxon>Actinomycetota</taxon>
        <taxon>Actinomycetes</taxon>
        <taxon>Micrococcales</taxon>
        <taxon>Micrococcaceae</taxon>
        <taxon>Arthrobacter</taxon>
    </lineage>
</organism>
<dbReference type="Pfam" id="PF13561">
    <property type="entry name" value="adh_short_C2"/>
    <property type="match status" value="1"/>
</dbReference>
<evidence type="ECO:0000256" key="1">
    <source>
        <dbReference type="ARBA" id="ARBA00022857"/>
    </source>
</evidence>
<dbReference type="InterPro" id="IPR036291">
    <property type="entry name" value="NAD(P)-bd_dom_sf"/>
</dbReference>
<dbReference type="AlphaFoldDB" id="A0A2V3DXC4"/>
<dbReference type="InterPro" id="IPR045017">
    <property type="entry name" value="DECR2-like"/>
</dbReference>
<evidence type="ECO:0000256" key="2">
    <source>
        <dbReference type="ARBA" id="ARBA00023002"/>
    </source>
</evidence>
<dbReference type="GO" id="GO:0008670">
    <property type="term" value="F:2,4-dienoyl-CoA reductase (NADPH) activity"/>
    <property type="evidence" value="ECO:0007669"/>
    <property type="project" value="InterPro"/>
</dbReference>